<evidence type="ECO:0000313" key="4">
    <source>
        <dbReference type="EMBL" id="MFC5916942.1"/>
    </source>
</evidence>
<sequence>MNQDQWTAIDSYTNGLLISHDPALEKASRMSGEAGLPDVEVAPNQGMLLHLLARLGEARSILEIGTFGGYSTIWLARALPEGGKLITIESGILFARAARENIERAGLGDVVDQRVGRALDILPEIEAEGAGPFDLFFIDADKAGIPEYFAWALKLSRPGSVIVVDNVVLGGALVDPASTDPAVAGARGFHELLAGEPRVTATTVQTVGSKGYDGFTLAVVNG</sequence>
<dbReference type="PANTHER" id="PTHR10509">
    <property type="entry name" value="O-METHYLTRANSFERASE-RELATED"/>
    <property type="match status" value="1"/>
</dbReference>
<keyword evidence="3" id="KW-0949">S-adenosyl-L-methionine</keyword>
<dbReference type="Gene3D" id="3.40.50.150">
    <property type="entry name" value="Vaccinia Virus protein VP39"/>
    <property type="match status" value="1"/>
</dbReference>
<dbReference type="GO" id="GO:0008168">
    <property type="term" value="F:methyltransferase activity"/>
    <property type="evidence" value="ECO:0007669"/>
    <property type="project" value="UniProtKB-KW"/>
</dbReference>
<dbReference type="Proteomes" id="UP001596200">
    <property type="component" value="Unassembled WGS sequence"/>
</dbReference>
<dbReference type="GO" id="GO:0032259">
    <property type="term" value="P:methylation"/>
    <property type="evidence" value="ECO:0007669"/>
    <property type="project" value="UniProtKB-KW"/>
</dbReference>
<evidence type="ECO:0000256" key="1">
    <source>
        <dbReference type="ARBA" id="ARBA00022603"/>
    </source>
</evidence>
<proteinExistence type="predicted"/>
<accession>A0ABW1GTU5</accession>
<dbReference type="InterPro" id="IPR029063">
    <property type="entry name" value="SAM-dependent_MTases_sf"/>
</dbReference>
<dbReference type="InterPro" id="IPR002935">
    <property type="entry name" value="SAM_O-MeTrfase"/>
</dbReference>
<keyword evidence="2 4" id="KW-0808">Transferase</keyword>
<dbReference type="PROSITE" id="PS51682">
    <property type="entry name" value="SAM_OMT_I"/>
    <property type="match status" value="1"/>
</dbReference>
<dbReference type="EC" id="2.1.1.-" evidence="4"/>
<comment type="caution">
    <text evidence="4">The sequence shown here is derived from an EMBL/GenBank/DDBJ whole genome shotgun (WGS) entry which is preliminary data.</text>
</comment>
<organism evidence="4 5">
    <name type="scientific">Streptomyces pulveraceus</name>
    <dbReference type="NCBI Taxonomy" id="68258"/>
    <lineage>
        <taxon>Bacteria</taxon>
        <taxon>Bacillati</taxon>
        <taxon>Actinomycetota</taxon>
        <taxon>Actinomycetes</taxon>
        <taxon>Kitasatosporales</taxon>
        <taxon>Streptomycetaceae</taxon>
        <taxon>Streptomyces</taxon>
    </lineage>
</organism>
<dbReference type="RefSeq" id="WP_344515899.1">
    <property type="nucleotide sequence ID" value="NZ_BAAATU010000034.1"/>
</dbReference>
<reference evidence="5" key="1">
    <citation type="journal article" date="2019" name="Int. J. Syst. Evol. Microbiol.">
        <title>The Global Catalogue of Microorganisms (GCM) 10K type strain sequencing project: providing services to taxonomists for standard genome sequencing and annotation.</title>
        <authorList>
            <consortium name="The Broad Institute Genomics Platform"/>
            <consortium name="The Broad Institute Genome Sequencing Center for Infectious Disease"/>
            <person name="Wu L."/>
            <person name="Ma J."/>
        </authorList>
    </citation>
    <scope>NUCLEOTIDE SEQUENCE [LARGE SCALE GENOMIC DNA]</scope>
    <source>
        <strain evidence="5">JCM 4147</strain>
    </source>
</reference>
<dbReference type="EMBL" id="JBHSPU010000022">
    <property type="protein sequence ID" value="MFC5916942.1"/>
    <property type="molecule type" value="Genomic_DNA"/>
</dbReference>
<name>A0ABW1GTU5_9ACTN</name>
<evidence type="ECO:0000256" key="2">
    <source>
        <dbReference type="ARBA" id="ARBA00022679"/>
    </source>
</evidence>
<protein>
    <submittedName>
        <fullName evidence="4">O-methyltransferase</fullName>
        <ecNumber evidence="4">2.1.1.-</ecNumber>
    </submittedName>
</protein>
<dbReference type="PANTHER" id="PTHR10509:SF14">
    <property type="entry name" value="CAFFEOYL-COA O-METHYLTRANSFERASE 3-RELATED"/>
    <property type="match status" value="1"/>
</dbReference>
<evidence type="ECO:0000256" key="3">
    <source>
        <dbReference type="ARBA" id="ARBA00022691"/>
    </source>
</evidence>
<dbReference type="InterPro" id="IPR050362">
    <property type="entry name" value="Cation-dep_OMT"/>
</dbReference>
<evidence type="ECO:0000313" key="5">
    <source>
        <dbReference type="Proteomes" id="UP001596200"/>
    </source>
</evidence>
<dbReference type="SUPFAM" id="SSF53335">
    <property type="entry name" value="S-adenosyl-L-methionine-dependent methyltransferases"/>
    <property type="match status" value="1"/>
</dbReference>
<keyword evidence="5" id="KW-1185">Reference proteome</keyword>
<keyword evidence="1 4" id="KW-0489">Methyltransferase</keyword>
<dbReference type="Pfam" id="PF01596">
    <property type="entry name" value="Methyltransf_3"/>
    <property type="match status" value="1"/>
</dbReference>
<gene>
    <name evidence="4" type="ORF">ACFP1B_26465</name>
</gene>